<feature type="domain" description="HD" evidence="1">
    <location>
        <begin position="129"/>
        <end position="227"/>
    </location>
</feature>
<dbReference type="SUPFAM" id="SSF109604">
    <property type="entry name" value="HD-domain/PDEase-like"/>
    <property type="match status" value="1"/>
</dbReference>
<dbReference type="Gene3D" id="1.10.3210.10">
    <property type="entry name" value="Hypothetical protein af1432"/>
    <property type="match status" value="1"/>
</dbReference>
<accession>A0A644WYZ5</accession>
<reference evidence="2" key="1">
    <citation type="submission" date="2019-08" db="EMBL/GenBank/DDBJ databases">
        <authorList>
            <person name="Kucharzyk K."/>
            <person name="Murdoch R.W."/>
            <person name="Higgins S."/>
            <person name="Loffler F."/>
        </authorList>
    </citation>
    <scope>NUCLEOTIDE SEQUENCE</scope>
</reference>
<name>A0A644WYZ5_9ZZZZ</name>
<evidence type="ECO:0000313" key="2">
    <source>
        <dbReference type="EMBL" id="MPM07263.1"/>
    </source>
</evidence>
<dbReference type="AlphaFoldDB" id="A0A644WYZ5"/>
<dbReference type="Pfam" id="PF01966">
    <property type="entry name" value="HD"/>
    <property type="match status" value="1"/>
</dbReference>
<dbReference type="InterPro" id="IPR006674">
    <property type="entry name" value="HD_domain"/>
</dbReference>
<proteinExistence type="predicted"/>
<comment type="caution">
    <text evidence="2">The sequence shown here is derived from an EMBL/GenBank/DDBJ whole genome shotgun (WGS) entry which is preliminary data.</text>
</comment>
<organism evidence="2">
    <name type="scientific">bioreactor metagenome</name>
    <dbReference type="NCBI Taxonomy" id="1076179"/>
    <lineage>
        <taxon>unclassified sequences</taxon>
        <taxon>metagenomes</taxon>
        <taxon>ecological metagenomes</taxon>
    </lineage>
</organism>
<evidence type="ECO:0000259" key="1">
    <source>
        <dbReference type="Pfam" id="PF01966"/>
    </source>
</evidence>
<sequence>MVAQCVYNHRADLNLPKHSPEEYCVADADMLINIVDIPSLFYDSYQQHLTIDAGKTWRQSALELYWAHVSPISQIQFMDRFNRSQRVSRGFEGERYSFETDLERSLADLVEKACASEKNVHGYGIWENHIAPMVGIANELALVHRADAEVVRIATLLHDLAGIEDYTKAKEHHIHGAERARQLLGEAGYPARKIDLVVQSILHHRASIIMPKETAEEQCLADADALAHIGDVPSLFYVAYENKGLGFEDGQCWVRRKLTRDWQKMSELAKVRYSDQYNEVMNSFTC</sequence>
<dbReference type="EMBL" id="VSSQ01001316">
    <property type="protein sequence ID" value="MPM07263.1"/>
    <property type="molecule type" value="Genomic_DNA"/>
</dbReference>
<gene>
    <name evidence="2" type="ORF">SDC9_53569</name>
</gene>
<protein>
    <recommendedName>
        <fullName evidence="1">HD domain-containing protein</fullName>
    </recommendedName>
</protein>